<dbReference type="Pfam" id="PF03283">
    <property type="entry name" value="PAE"/>
    <property type="match status" value="1"/>
</dbReference>
<comment type="function">
    <text evidence="1 6">Hydrolyzes acetyl esters in homogalacturonan regions of pectin. In type I primary cell wall, galacturonic acid residues of pectin can be acetylated at the O-2 and O-3 positions. Decreasing the degree of acetylation of pectin gels in vitro alters their physical properties.</text>
</comment>
<keyword evidence="5 6" id="KW-0961">Cell wall biogenesis/degradation</keyword>
<keyword evidence="6" id="KW-0964">Secreted</keyword>
<keyword evidence="4 6" id="KW-0134">Cell wall</keyword>
<reference evidence="7" key="2">
    <citation type="submission" date="2020-07" db="EMBL/GenBank/DDBJ databases">
        <authorList>
            <person name="Vera ALvarez R."/>
            <person name="Arias-Moreno D.M."/>
            <person name="Jimenez-Jacinto V."/>
            <person name="Jimenez-Bremont J.F."/>
            <person name="Swaminathan K."/>
            <person name="Moose S.P."/>
            <person name="Guerrero-Gonzalez M.L."/>
            <person name="Marino-Ramirez L."/>
            <person name="Landsman D."/>
            <person name="Rodriguez-Kessler M."/>
            <person name="Delgado-Sanchez P."/>
        </authorList>
    </citation>
    <scope>NUCLEOTIDE SEQUENCE</scope>
    <source>
        <tissue evidence="7">Cladode</tissue>
    </source>
</reference>
<keyword evidence="6" id="KW-0378">Hydrolase</keyword>
<evidence type="ECO:0000256" key="2">
    <source>
        <dbReference type="ARBA" id="ARBA00004191"/>
    </source>
</evidence>
<name>A0A7C8YY86_OPUST</name>
<feature type="chain" id="PRO_5028504567" description="Pectin acetylesterase" evidence="6">
    <location>
        <begin position="33"/>
        <end position="421"/>
    </location>
</feature>
<protein>
    <recommendedName>
        <fullName evidence="6">Pectin acetylesterase</fullName>
        <ecNumber evidence="6">3.1.1.-</ecNumber>
    </recommendedName>
</protein>
<evidence type="ECO:0000256" key="1">
    <source>
        <dbReference type="ARBA" id="ARBA00003534"/>
    </source>
</evidence>
<comment type="subcellular location">
    <subcellularLocation>
        <location evidence="2 6">Secreted</location>
        <location evidence="2 6">Cell wall</location>
    </subcellularLocation>
</comment>
<accession>A0A7C8YY86</accession>
<evidence type="ECO:0000256" key="5">
    <source>
        <dbReference type="ARBA" id="ARBA00023316"/>
    </source>
</evidence>
<dbReference type="GO" id="GO:0009505">
    <property type="term" value="C:plant-type cell wall"/>
    <property type="evidence" value="ECO:0007669"/>
    <property type="project" value="TreeGrafter"/>
</dbReference>
<evidence type="ECO:0000256" key="4">
    <source>
        <dbReference type="ARBA" id="ARBA00022512"/>
    </source>
</evidence>
<evidence type="ECO:0000256" key="3">
    <source>
        <dbReference type="ARBA" id="ARBA00005784"/>
    </source>
</evidence>
<dbReference type="GO" id="GO:0052793">
    <property type="term" value="F:pectin acetylesterase activity"/>
    <property type="evidence" value="ECO:0007669"/>
    <property type="project" value="TreeGrafter"/>
</dbReference>
<dbReference type="GO" id="GO:0071555">
    <property type="term" value="P:cell wall organization"/>
    <property type="evidence" value="ECO:0007669"/>
    <property type="project" value="UniProtKB-KW"/>
</dbReference>
<feature type="signal peptide" evidence="6">
    <location>
        <begin position="1"/>
        <end position="32"/>
    </location>
</feature>
<dbReference type="PANTHER" id="PTHR21562">
    <property type="entry name" value="NOTUM-RELATED"/>
    <property type="match status" value="1"/>
</dbReference>
<dbReference type="InterPro" id="IPR004963">
    <property type="entry name" value="PAE/NOTUM"/>
</dbReference>
<dbReference type="EC" id="3.1.1.-" evidence="6"/>
<dbReference type="EMBL" id="GISG01070283">
    <property type="protein sequence ID" value="MBA4629632.1"/>
    <property type="molecule type" value="Transcribed_RNA"/>
</dbReference>
<organism evidence="7">
    <name type="scientific">Opuntia streptacantha</name>
    <name type="common">Prickly pear cactus</name>
    <name type="synonym">Opuntia cardona</name>
    <dbReference type="NCBI Taxonomy" id="393608"/>
    <lineage>
        <taxon>Eukaryota</taxon>
        <taxon>Viridiplantae</taxon>
        <taxon>Streptophyta</taxon>
        <taxon>Embryophyta</taxon>
        <taxon>Tracheophyta</taxon>
        <taxon>Spermatophyta</taxon>
        <taxon>Magnoliopsida</taxon>
        <taxon>eudicotyledons</taxon>
        <taxon>Gunneridae</taxon>
        <taxon>Pentapetalae</taxon>
        <taxon>Caryophyllales</taxon>
        <taxon>Cactineae</taxon>
        <taxon>Cactaceae</taxon>
        <taxon>Opuntioideae</taxon>
        <taxon>Opuntia</taxon>
    </lineage>
</organism>
<evidence type="ECO:0000313" key="7">
    <source>
        <dbReference type="EMBL" id="MBA4629632.1"/>
    </source>
</evidence>
<evidence type="ECO:0000256" key="6">
    <source>
        <dbReference type="RuleBase" id="RU363114"/>
    </source>
</evidence>
<reference evidence="7" key="1">
    <citation type="journal article" date="2013" name="J. Plant Res.">
        <title>Effect of fungi and light on seed germination of three Opuntia species from semiarid lands of central Mexico.</title>
        <authorList>
            <person name="Delgado-Sanchez P."/>
            <person name="Jimenez-Bremont J.F."/>
            <person name="Guerrero-Gonzalez Mde L."/>
            <person name="Flores J."/>
        </authorList>
    </citation>
    <scope>NUCLEOTIDE SEQUENCE</scope>
    <source>
        <tissue evidence="7">Cladode</tissue>
    </source>
</reference>
<proteinExistence type="inferred from homology"/>
<keyword evidence="6" id="KW-0732">Signal</keyword>
<comment type="similarity">
    <text evidence="3 6">Belongs to the pectinacetylesterase family.</text>
</comment>
<sequence>MPIKARSWPIPLKLSWVFGAVMLSIFHENVDAFEGLNVTEVYDEEKYGWINRPLMVGFTLIPGAAAKGAVCLDGSWPGYHLHRGYGSGANSWLVQLEGGGWCDTIRNCAYRKTTRHGSSRYMEKFIPFTGILSNKASENPDFYNWNRVKIRYCDGASFSGDSQNEEANLYFRGQRIWLAAMEELMSQGMHHANQALLSGCSAGGLATILHCDEFRALFPRNTRVKCLSDAGLFLDAVDVAGHRTMRRLFGGLLHLQGVAPHLPQSCTSRFNPTLCFFPQRIISSIQTPLFLVNAAYDSWQLQASLAPATADPHGYWYRCKLNNAHCSATQIQFLQGFRRQMLRAVSVFGRYSKNGYFINSCFSHCQTERQDTWFAPGSPHIGNKGIAESVGNWYFDRVNTKIIDCPYPCDGTCHNLVFSHL</sequence>
<dbReference type="AlphaFoldDB" id="A0A7C8YY86"/>
<dbReference type="PANTHER" id="PTHR21562:SF47">
    <property type="entry name" value="PECTIN ACETYLESTERASE"/>
    <property type="match status" value="1"/>
</dbReference>